<gene>
    <name evidence="9" type="ORF">SAMN04487995_4071</name>
</gene>
<accession>A0A1H6XM16</accession>
<evidence type="ECO:0000313" key="9">
    <source>
        <dbReference type="EMBL" id="SEJ30129.1"/>
    </source>
</evidence>
<keyword evidence="8" id="KW-0732">Signal</keyword>
<feature type="chain" id="PRO_5011656951" evidence="8">
    <location>
        <begin position="22"/>
        <end position="441"/>
    </location>
</feature>
<dbReference type="AlphaFoldDB" id="A0A1H6XM16"/>
<dbReference type="InterPro" id="IPR051906">
    <property type="entry name" value="TolC-like"/>
</dbReference>
<evidence type="ECO:0000256" key="6">
    <source>
        <dbReference type="ARBA" id="ARBA00023136"/>
    </source>
</evidence>
<name>A0A1H6XM16_9BACT</name>
<keyword evidence="10" id="KW-1185">Reference proteome</keyword>
<protein>
    <submittedName>
        <fullName evidence="9">Outer membrane protein TolC</fullName>
    </submittedName>
</protein>
<comment type="similarity">
    <text evidence="2">Belongs to the outer membrane factor (OMF) (TC 1.B.17) family.</text>
</comment>
<proteinExistence type="inferred from homology"/>
<dbReference type="PANTHER" id="PTHR30026">
    <property type="entry name" value="OUTER MEMBRANE PROTEIN TOLC"/>
    <property type="match status" value="1"/>
</dbReference>
<dbReference type="SUPFAM" id="SSF56954">
    <property type="entry name" value="Outer membrane efflux proteins (OEP)"/>
    <property type="match status" value="1"/>
</dbReference>
<keyword evidence="6" id="KW-0472">Membrane</keyword>
<organism evidence="9 10">
    <name type="scientific">Dyadobacter koreensis</name>
    <dbReference type="NCBI Taxonomy" id="408657"/>
    <lineage>
        <taxon>Bacteria</taxon>
        <taxon>Pseudomonadati</taxon>
        <taxon>Bacteroidota</taxon>
        <taxon>Cytophagia</taxon>
        <taxon>Cytophagales</taxon>
        <taxon>Spirosomataceae</taxon>
        <taxon>Dyadobacter</taxon>
    </lineage>
</organism>
<keyword evidence="7" id="KW-0998">Cell outer membrane</keyword>
<evidence type="ECO:0000313" key="10">
    <source>
        <dbReference type="Proteomes" id="UP000199532"/>
    </source>
</evidence>
<dbReference type="RefSeq" id="WP_090338071.1">
    <property type="nucleotide sequence ID" value="NZ_FNXY01000006.1"/>
</dbReference>
<keyword evidence="5" id="KW-0812">Transmembrane</keyword>
<dbReference type="GO" id="GO:1990281">
    <property type="term" value="C:efflux pump complex"/>
    <property type="evidence" value="ECO:0007669"/>
    <property type="project" value="TreeGrafter"/>
</dbReference>
<feature type="signal peptide" evidence="8">
    <location>
        <begin position="1"/>
        <end position="21"/>
    </location>
</feature>
<dbReference type="Proteomes" id="UP000199532">
    <property type="component" value="Unassembled WGS sequence"/>
</dbReference>
<dbReference type="GO" id="GO:0015562">
    <property type="term" value="F:efflux transmembrane transporter activity"/>
    <property type="evidence" value="ECO:0007669"/>
    <property type="project" value="InterPro"/>
</dbReference>
<dbReference type="GO" id="GO:0009279">
    <property type="term" value="C:cell outer membrane"/>
    <property type="evidence" value="ECO:0007669"/>
    <property type="project" value="UniProtKB-SubCell"/>
</dbReference>
<dbReference type="PANTHER" id="PTHR30026:SF20">
    <property type="entry name" value="OUTER MEMBRANE PROTEIN TOLC"/>
    <property type="match status" value="1"/>
</dbReference>
<dbReference type="Pfam" id="PF02321">
    <property type="entry name" value="OEP"/>
    <property type="match status" value="2"/>
</dbReference>
<evidence type="ECO:0000256" key="4">
    <source>
        <dbReference type="ARBA" id="ARBA00022452"/>
    </source>
</evidence>
<comment type="subcellular location">
    <subcellularLocation>
        <location evidence="1">Cell outer membrane</location>
    </subcellularLocation>
</comment>
<evidence type="ECO:0000256" key="3">
    <source>
        <dbReference type="ARBA" id="ARBA00022448"/>
    </source>
</evidence>
<dbReference type="InterPro" id="IPR003423">
    <property type="entry name" value="OMP_efflux"/>
</dbReference>
<dbReference type="Gene3D" id="1.20.1600.10">
    <property type="entry name" value="Outer membrane efflux proteins (OEP)"/>
    <property type="match status" value="1"/>
</dbReference>
<dbReference type="GO" id="GO:0015288">
    <property type="term" value="F:porin activity"/>
    <property type="evidence" value="ECO:0007669"/>
    <property type="project" value="TreeGrafter"/>
</dbReference>
<sequence>MKFSFHYALLFVVLMTTRVQAQQHNLEQLVELAMKNNYSIQSSMLDEAKTNAKIDEVKSNLLPSLNVTGDYKRYFKIPGQVVPASAFGGPEGTYSTLAFGLPYNLSTSAQVTQTLFNPSVKYALKAADLNRDLTSLTTVKTKEDIAYNVTDAYYNLVTVVQQMAFLDSNLISTDRLYKVTDLLYQNQLAQRVDKDRILINKTATETQLKTLKNSYAQLVNLLKFYTGIPQSDSLRIEIQVKDVLLPSQADKSGFRRTDITLLERQKDLNVLQDKNLKSGYLPTVNAYGVANLTYFGKGGENSVFKQVPGYWAGLQLNWNVFDGMARKAQRTQNRIDNEKLSVQLKQLEQSIEMEEINARNKFAVEQQNINSKNEQVALASRVYKQIQLQFKEGIVSLSDVIQSEQTLLDTQSNYLTSLVQLLQAELEWKKATGSLLTNISK</sequence>
<evidence type="ECO:0000256" key="8">
    <source>
        <dbReference type="SAM" id="SignalP"/>
    </source>
</evidence>
<keyword evidence="3" id="KW-0813">Transport</keyword>
<evidence type="ECO:0000256" key="2">
    <source>
        <dbReference type="ARBA" id="ARBA00007613"/>
    </source>
</evidence>
<evidence type="ECO:0000256" key="1">
    <source>
        <dbReference type="ARBA" id="ARBA00004442"/>
    </source>
</evidence>
<dbReference type="STRING" id="408657.SAMN04487995_4071"/>
<evidence type="ECO:0000256" key="5">
    <source>
        <dbReference type="ARBA" id="ARBA00022692"/>
    </source>
</evidence>
<reference evidence="9 10" key="1">
    <citation type="submission" date="2016-10" db="EMBL/GenBank/DDBJ databases">
        <authorList>
            <person name="de Groot N.N."/>
        </authorList>
    </citation>
    <scope>NUCLEOTIDE SEQUENCE [LARGE SCALE GENOMIC DNA]</scope>
    <source>
        <strain evidence="9 10">DSM 19938</strain>
    </source>
</reference>
<keyword evidence="4" id="KW-1134">Transmembrane beta strand</keyword>
<dbReference type="EMBL" id="FNXY01000006">
    <property type="protein sequence ID" value="SEJ30129.1"/>
    <property type="molecule type" value="Genomic_DNA"/>
</dbReference>
<dbReference type="OrthoDB" id="1674454at2"/>
<evidence type="ECO:0000256" key="7">
    <source>
        <dbReference type="ARBA" id="ARBA00023237"/>
    </source>
</evidence>